<comment type="caution">
    <text evidence="1">The sequence shown here is derived from an EMBL/GenBank/DDBJ whole genome shotgun (WGS) entry which is preliminary data.</text>
</comment>
<dbReference type="RefSeq" id="WP_320186559.1">
    <property type="nucleotide sequence ID" value="NZ_CP138332.1"/>
</dbReference>
<protein>
    <recommendedName>
        <fullName evidence="3">Lipoprotein</fullName>
    </recommendedName>
</protein>
<accession>A0ABW6BKU5</accession>
<keyword evidence="2" id="KW-1185">Reference proteome</keyword>
<evidence type="ECO:0008006" key="3">
    <source>
        <dbReference type="Google" id="ProtNLM"/>
    </source>
</evidence>
<name>A0ABW6BKU5_9SPHI</name>
<evidence type="ECO:0000313" key="2">
    <source>
        <dbReference type="Proteomes" id="UP001597525"/>
    </source>
</evidence>
<sequence length="207" mass="23814">MRNLMLAFCCAAMLLSSCNRTQKKTEETKDSIADSVQQANSQAISEVITRFARAYMSQDNQKANALIHPDLGLYIIYRPGAMDTYQHVDSIDFQKPVPEHFPYTSFENDYVLTFGEIPTYDCGGEKWDKLGFFCDTTRQAHQLSEIAAFKQEFKEIDEAAVAEIKNLEKDTYRVVLTHAENLIFHVKKYQGTWYVFVLDRAYGWCDA</sequence>
<proteinExistence type="predicted"/>
<dbReference type="EMBL" id="JBHUPB010000012">
    <property type="protein sequence ID" value="MFD2969350.1"/>
    <property type="molecule type" value="Genomic_DNA"/>
</dbReference>
<organism evidence="1 2">
    <name type="scientific">Sphingobacterium bambusae</name>
    <dbReference type="NCBI Taxonomy" id="662858"/>
    <lineage>
        <taxon>Bacteria</taxon>
        <taxon>Pseudomonadati</taxon>
        <taxon>Bacteroidota</taxon>
        <taxon>Sphingobacteriia</taxon>
        <taxon>Sphingobacteriales</taxon>
        <taxon>Sphingobacteriaceae</taxon>
        <taxon>Sphingobacterium</taxon>
    </lineage>
</organism>
<gene>
    <name evidence="1" type="ORF">ACFS7Y_18290</name>
</gene>
<dbReference type="Proteomes" id="UP001597525">
    <property type="component" value="Unassembled WGS sequence"/>
</dbReference>
<evidence type="ECO:0000313" key="1">
    <source>
        <dbReference type="EMBL" id="MFD2969350.1"/>
    </source>
</evidence>
<reference evidence="2" key="1">
    <citation type="journal article" date="2019" name="Int. J. Syst. Evol. Microbiol.">
        <title>The Global Catalogue of Microorganisms (GCM) 10K type strain sequencing project: providing services to taxonomists for standard genome sequencing and annotation.</title>
        <authorList>
            <consortium name="The Broad Institute Genomics Platform"/>
            <consortium name="The Broad Institute Genome Sequencing Center for Infectious Disease"/>
            <person name="Wu L."/>
            <person name="Ma J."/>
        </authorList>
    </citation>
    <scope>NUCLEOTIDE SEQUENCE [LARGE SCALE GENOMIC DNA]</scope>
    <source>
        <strain evidence="2">KCTC 22814</strain>
    </source>
</reference>
<dbReference type="PROSITE" id="PS51257">
    <property type="entry name" value="PROKAR_LIPOPROTEIN"/>
    <property type="match status" value="1"/>
</dbReference>